<name>D7E234_NOSA0</name>
<proteinExistence type="predicted"/>
<dbReference type="Proteomes" id="UP000001511">
    <property type="component" value="Chromosome"/>
</dbReference>
<organism evidence="1 2">
    <name type="scientific">Nostoc azollae (strain 0708)</name>
    <name type="common">Anabaena azollae (strain 0708)</name>
    <dbReference type="NCBI Taxonomy" id="551115"/>
    <lineage>
        <taxon>Bacteria</taxon>
        <taxon>Bacillati</taxon>
        <taxon>Cyanobacteriota</taxon>
        <taxon>Cyanophyceae</taxon>
        <taxon>Nostocales</taxon>
        <taxon>Nostocaceae</taxon>
        <taxon>Trichormus</taxon>
    </lineage>
</organism>
<reference evidence="1 2" key="1">
    <citation type="journal article" date="2010" name="PLoS ONE">
        <title>Genome erosion in a nitrogen-fixing vertically transmitted endosymbiotic multicellular cyanobacterium.</title>
        <authorList>
            <person name="Ran L."/>
            <person name="Larsson J."/>
            <person name="Vigil-Stenman T."/>
            <person name="Nylander J.A."/>
            <person name="Ininbergs K."/>
            <person name="Zheng W.W."/>
            <person name="Lapidus A."/>
            <person name="Lowry S."/>
            <person name="Haselkorn R."/>
            <person name="Bergman B."/>
        </authorList>
    </citation>
    <scope>NUCLEOTIDE SEQUENCE [LARGE SCALE GENOMIC DNA]</scope>
    <source>
        <strain evidence="1 2">0708</strain>
    </source>
</reference>
<dbReference type="HOGENOM" id="CLU_3236776_0_0_3"/>
<gene>
    <name evidence="1" type="ordered locus">Aazo_0910</name>
</gene>
<evidence type="ECO:0000313" key="1">
    <source>
        <dbReference type="EMBL" id="ADI63312.1"/>
    </source>
</evidence>
<dbReference type="EMBL" id="CP002059">
    <property type="protein sequence ID" value="ADI63312.1"/>
    <property type="molecule type" value="Genomic_DNA"/>
</dbReference>
<dbReference type="STRING" id="551115.Aazo_0910"/>
<sequence length="43" mass="4516">MSHSEHGWCGVPPTKVPKPSVMLGVFGVDGIVAAQRKLKKVSG</sequence>
<protein>
    <submittedName>
        <fullName evidence="1">Uncharacterized protein</fullName>
    </submittedName>
</protein>
<dbReference type="RefSeq" id="WP_013190330.1">
    <property type="nucleotide sequence ID" value="NC_014248.1"/>
</dbReference>
<dbReference type="AlphaFoldDB" id="D7E234"/>
<dbReference type="KEGG" id="naz:Aazo_0910"/>
<evidence type="ECO:0000313" key="2">
    <source>
        <dbReference type="Proteomes" id="UP000001511"/>
    </source>
</evidence>
<accession>D7E234</accession>
<keyword evidence="2" id="KW-1185">Reference proteome</keyword>